<dbReference type="PANTHER" id="PTHR43194">
    <property type="entry name" value="HYDROLASE ALPHA/BETA FOLD FAMILY"/>
    <property type="match status" value="1"/>
</dbReference>
<feature type="domain" description="AB hydrolase-1" evidence="1">
    <location>
        <begin position="6"/>
        <end position="232"/>
    </location>
</feature>
<dbReference type="Proteomes" id="UP001292571">
    <property type="component" value="Unassembled WGS sequence"/>
</dbReference>
<dbReference type="InterPro" id="IPR029058">
    <property type="entry name" value="AB_hydrolase_fold"/>
</dbReference>
<dbReference type="PANTHER" id="PTHR43194:SF5">
    <property type="entry name" value="PIMELOYL-[ACYL-CARRIER PROTEIN] METHYL ESTER ESTERASE"/>
    <property type="match status" value="1"/>
</dbReference>
<dbReference type="Pfam" id="PF12697">
    <property type="entry name" value="Abhydrolase_6"/>
    <property type="match status" value="1"/>
</dbReference>
<reference evidence="2 3" key="1">
    <citation type="submission" date="2023-12" db="EMBL/GenBank/DDBJ databases">
        <title>Pseudomonas sp. T5W1.</title>
        <authorList>
            <person name="Maltman C."/>
        </authorList>
    </citation>
    <scope>NUCLEOTIDE SEQUENCE [LARGE SCALE GENOMIC DNA]</scope>
    <source>
        <strain evidence="2 3">T5W1</strain>
    </source>
</reference>
<evidence type="ECO:0000313" key="2">
    <source>
        <dbReference type="EMBL" id="MEA1607055.1"/>
    </source>
</evidence>
<accession>A0ABU5PBQ3</accession>
<dbReference type="RefSeq" id="WP_322949839.1">
    <property type="nucleotide sequence ID" value="NZ_JAYEET010000045.1"/>
</dbReference>
<dbReference type="EMBL" id="JAYEET010000045">
    <property type="protein sequence ID" value="MEA1607055.1"/>
    <property type="molecule type" value="Genomic_DNA"/>
</dbReference>
<organism evidence="2 3">
    <name type="scientific">Pseudomonas spirodelae</name>
    <dbReference type="NCBI Taxonomy" id="3101751"/>
    <lineage>
        <taxon>Bacteria</taxon>
        <taxon>Pseudomonadati</taxon>
        <taxon>Pseudomonadota</taxon>
        <taxon>Gammaproteobacteria</taxon>
        <taxon>Pseudomonadales</taxon>
        <taxon>Pseudomonadaceae</taxon>
        <taxon>Pseudomonas</taxon>
    </lineage>
</organism>
<dbReference type="InterPro" id="IPR050228">
    <property type="entry name" value="Carboxylesterase_BioH"/>
</dbReference>
<evidence type="ECO:0000259" key="1">
    <source>
        <dbReference type="Pfam" id="PF12697"/>
    </source>
</evidence>
<dbReference type="Gene3D" id="3.40.50.1820">
    <property type="entry name" value="alpha/beta hydrolase"/>
    <property type="match status" value="1"/>
</dbReference>
<dbReference type="SUPFAM" id="SSF53474">
    <property type="entry name" value="alpha/beta-Hydrolases"/>
    <property type="match status" value="1"/>
</dbReference>
<evidence type="ECO:0000313" key="3">
    <source>
        <dbReference type="Proteomes" id="UP001292571"/>
    </source>
</evidence>
<sequence length="243" mass="25488">MRDQLILLPGWGLGTVPLQPLAEALRGLDPHLHVAIEPLPQLDSSAPADWLDELDARLPQDAWLGGWSLGGMLAAELAARRGERCRGLLTLASNLRFVADPSWPSAMPDETFAGFRQGCAANTAATVKRFALLCAQGAADARGLSRQLLAAAPPSQPATLLAGLDVLAALDTRVALQAVVGPQLHLFGDADALVPAAVVQALLAELKNVEVGLIEHASHAFVLERPAAIAAAIQRFLRGAGHD</sequence>
<protein>
    <submittedName>
        <fullName evidence="2">Alpha/beta fold hydrolase</fullName>
    </submittedName>
</protein>
<dbReference type="InterPro" id="IPR000073">
    <property type="entry name" value="AB_hydrolase_1"/>
</dbReference>
<proteinExistence type="predicted"/>
<dbReference type="GO" id="GO:0016787">
    <property type="term" value="F:hydrolase activity"/>
    <property type="evidence" value="ECO:0007669"/>
    <property type="project" value="UniProtKB-KW"/>
</dbReference>
<comment type="caution">
    <text evidence="2">The sequence shown here is derived from an EMBL/GenBank/DDBJ whole genome shotgun (WGS) entry which is preliminary data.</text>
</comment>
<keyword evidence="3" id="KW-1185">Reference proteome</keyword>
<gene>
    <name evidence="2" type="ORF">SOP97_14725</name>
</gene>
<keyword evidence="2" id="KW-0378">Hydrolase</keyword>
<name>A0ABU5PBQ3_9PSED</name>